<organism evidence="2 3">
    <name type="scientific">Streptomyces alboflavus</name>
    <dbReference type="NCBI Taxonomy" id="67267"/>
    <lineage>
        <taxon>Bacteria</taxon>
        <taxon>Bacillati</taxon>
        <taxon>Actinomycetota</taxon>
        <taxon>Actinomycetes</taxon>
        <taxon>Kitasatosporales</taxon>
        <taxon>Streptomycetaceae</taxon>
        <taxon>Streptomyces</taxon>
    </lineage>
</organism>
<dbReference type="Pfam" id="PF13374">
    <property type="entry name" value="TPR_10"/>
    <property type="match status" value="2"/>
</dbReference>
<dbReference type="PANTHER" id="PTHR44809:SF1">
    <property type="entry name" value="PROTEIN O-MANNOSYL-TRANSFERASE TMTC1"/>
    <property type="match status" value="1"/>
</dbReference>
<dbReference type="Pfam" id="PF07721">
    <property type="entry name" value="TPR_4"/>
    <property type="match status" value="3"/>
</dbReference>
<dbReference type="SUPFAM" id="SSF81901">
    <property type="entry name" value="HCP-like"/>
    <property type="match status" value="1"/>
</dbReference>
<gene>
    <name evidence="2" type="ORF">SMD44_03787</name>
</gene>
<accession>A0A1Z1WD70</accession>
<evidence type="ECO:0000313" key="2">
    <source>
        <dbReference type="EMBL" id="ARX84349.1"/>
    </source>
</evidence>
<reference evidence="2 3" key="1">
    <citation type="submission" date="2017-05" db="EMBL/GenBank/DDBJ databases">
        <title>Streptomyces alboflavus Genome sequencing and assembly.</title>
        <authorList>
            <person name="Wang Y."/>
            <person name="Du B."/>
            <person name="Ding Y."/>
            <person name="Liu H."/>
            <person name="Hou Q."/>
            <person name="Liu K."/>
            <person name="Wang C."/>
            <person name="Yao L."/>
        </authorList>
    </citation>
    <scope>NUCLEOTIDE SEQUENCE [LARGE SCALE GENOMIC DNA]</scope>
    <source>
        <strain evidence="2 3">MDJK44</strain>
    </source>
</reference>
<dbReference type="InterPro" id="IPR041656">
    <property type="entry name" value="TPR_5"/>
</dbReference>
<dbReference type="OrthoDB" id="4532668at2"/>
<proteinExistence type="predicted"/>
<dbReference type="GO" id="GO:0042802">
    <property type="term" value="F:identical protein binding"/>
    <property type="evidence" value="ECO:0007669"/>
    <property type="project" value="InterPro"/>
</dbReference>
<dbReference type="EMBL" id="CP021748">
    <property type="protein sequence ID" value="ARX84349.1"/>
    <property type="molecule type" value="Genomic_DNA"/>
</dbReference>
<name>A0A1Z1WD70_9ACTN</name>
<dbReference type="InterPro" id="IPR011717">
    <property type="entry name" value="TPR-4"/>
</dbReference>
<evidence type="ECO:0000259" key="1">
    <source>
        <dbReference type="Pfam" id="PF12688"/>
    </source>
</evidence>
<dbReference type="STRING" id="67267.GCA_000716675_05066"/>
<dbReference type="AlphaFoldDB" id="A0A1Z1WD70"/>
<dbReference type="InterPro" id="IPR052943">
    <property type="entry name" value="TMTC_O-mannosyl-trnsfr"/>
</dbReference>
<dbReference type="Pfam" id="PF12688">
    <property type="entry name" value="TPR_5"/>
    <property type="match status" value="1"/>
</dbReference>
<protein>
    <recommendedName>
        <fullName evidence="1">Tetratrico peptide repeat group 5 domain-containing protein</fullName>
    </recommendedName>
</protein>
<feature type="domain" description="Tetratrico peptide repeat group 5" evidence="1">
    <location>
        <begin position="461"/>
        <end position="533"/>
    </location>
</feature>
<dbReference type="KEGG" id="salf:SMD44_03787"/>
<dbReference type="Proteomes" id="UP000195880">
    <property type="component" value="Chromosome"/>
</dbReference>
<evidence type="ECO:0000313" key="3">
    <source>
        <dbReference type="Proteomes" id="UP000195880"/>
    </source>
</evidence>
<keyword evidence="3" id="KW-1185">Reference proteome</keyword>
<dbReference type="Gene3D" id="1.25.40.10">
    <property type="entry name" value="Tetratricopeptide repeat domain"/>
    <property type="match status" value="3"/>
</dbReference>
<dbReference type="RefSeq" id="WP_087884625.1">
    <property type="nucleotide sequence ID" value="NZ_CP021748.1"/>
</dbReference>
<sequence>MTGDNHISGGEQRDVIQAQSIGSVTFGGERAGPQRQRYLQDPDHWPRARDWDALTAGAHRARPGEDGSKLPPYVARDVDEELRGRIREAAEEGGLVLIVGDSTAGKTRAAFEAVRELLPGYRVLAPPVGARLRPAPEVLEGCGGLRCVVWLDDLEQYLGPEGLEPEVLAEFVRLRVPVVATMRLKPYETFSAGEEDGADAGGAAGGAAQSWAGLGARVLRMAEVVDLERLWSEGEMSRAGDSDDSRIADAVAHHGTYGIAEYMAAGPVLLREWQRARRACGHARGAALVTAAVDLSRAGLRGPYSRGLLVEVHERCLADAGGSVLRPEGIEEAFAWASRVRLGVTSPLVPVREGWWSAFDYLVDGAEVAVPEWVRETALAHASHDNERAGVATSAYRAGVFHVAEAGVRPLADKGNRQAIFNLAILLDRSGRAEEAEALYRQAHEKGHPGGTINLAILLSQTDRTEEAETLYRQAHEKGHLDATINLANLLAKAGRAEEAELLYRQAHEKGHLNAAYNLALLLSHTDRTEEAEALYRHAHNGGELNATHNLANLLSEADRTEEAEALYRHAHENGHLNATFNLANLLNRLGRTEEAETLYRHGHDHGDLSATNNLAVLLSKTNRTEEAEALCRHAHNKGHPNATRNLALLLDRTGRPEEAEAIRREAAAGNTPD</sequence>
<dbReference type="PANTHER" id="PTHR44809">
    <property type="match status" value="1"/>
</dbReference>
<dbReference type="InterPro" id="IPR011990">
    <property type="entry name" value="TPR-like_helical_dom_sf"/>
</dbReference>